<proteinExistence type="predicted"/>
<dbReference type="PANTHER" id="PTHR38542">
    <property type="entry name" value="OS04G0450500 PROTEIN"/>
    <property type="match status" value="1"/>
</dbReference>
<protein>
    <submittedName>
        <fullName evidence="1">Uncharacterized protein</fullName>
    </submittedName>
</protein>
<gene>
    <name evidence="1" type="ORF">RJ640_020207</name>
</gene>
<feature type="non-terminal residue" evidence="1">
    <location>
        <position position="1"/>
    </location>
</feature>
<keyword evidence="2" id="KW-1185">Reference proteome</keyword>
<organism evidence="1 2">
    <name type="scientific">Escallonia rubra</name>
    <dbReference type="NCBI Taxonomy" id="112253"/>
    <lineage>
        <taxon>Eukaryota</taxon>
        <taxon>Viridiplantae</taxon>
        <taxon>Streptophyta</taxon>
        <taxon>Embryophyta</taxon>
        <taxon>Tracheophyta</taxon>
        <taxon>Spermatophyta</taxon>
        <taxon>Magnoliopsida</taxon>
        <taxon>eudicotyledons</taxon>
        <taxon>Gunneridae</taxon>
        <taxon>Pentapetalae</taxon>
        <taxon>asterids</taxon>
        <taxon>campanulids</taxon>
        <taxon>Escalloniales</taxon>
        <taxon>Escalloniaceae</taxon>
        <taxon>Escallonia</taxon>
    </lineage>
</organism>
<name>A0AA88UPM7_9ASTE</name>
<dbReference type="AlphaFoldDB" id="A0AA88UPM7"/>
<dbReference type="EMBL" id="JAVXUO010000818">
    <property type="protein sequence ID" value="KAK2988843.1"/>
    <property type="molecule type" value="Genomic_DNA"/>
</dbReference>
<comment type="caution">
    <text evidence="1">The sequence shown here is derived from an EMBL/GenBank/DDBJ whole genome shotgun (WGS) entry which is preliminary data.</text>
</comment>
<sequence>ELVGDEFFSAWGIDAAQVQIPLKVYKRRGKRDVKITKFGDVVEARTVQCSSSQCLIYPKELLSSKDADNLIEECRVGIATKEKLRKLVEWVQRAGPTLQNVELDSYQKRKLSINWKVHEATQSQDCFSLSEVLLIHYSCKATFFASVGEIFLPITWKALHESEEERMFIRRRLDIKGDNDLAEDIICNGCQLCGAPLNSGFRFSSKQDKIPLSCPKSYNHLHTVSLIYRPFMLYVWDDSKYIPLLVTNQAAELLFGSIRAEAVYSCYTKQKHDKSCYRSIVNNENQPYARVISQPNAVNVGIANHDPLGQDKRLGQTGKNQYYVPNLYLIWLILLRLLLQQEKNSTLKFKVSVDATRDWDGGKYELLSINAML</sequence>
<accession>A0AA88UPM7</accession>
<evidence type="ECO:0000313" key="1">
    <source>
        <dbReference type="EMBL" id="KAK2988843.1"/>
    </source>
</evidence>
<reference evidence="1" key="1">
    <citation type="submission" date="2022-12" db="EMBL/GenBank/DDBJ databases">
        <title>Draft genome assemblies for two species of Escallonia (Escalloniales).</title>
        <authorList>
            <person name="Chanderbali A."/>
            <person name="Dervinis C."/>
            <person name="Anghel I."/>
            <person name="Soltis D."/>
            <person name="Soltis P."/>
            <person name="Zapata F."/>
        </authorList>
    </citation>
    <scope>NUCLEOTIDE SEQUENCE</scope>
    <source>
        <strain evidence="1">UCBG92.1500</strain>
        <tissue evidence="1">Leaf</tissue>
    </source>
</reference>
<dbReference type="Proteomes" id="UP001187471">
    <property type="component" value="Unassembled WGS sequence"/>
</dbReference>
<dbReference type="PANTHER" id="PTHR38542:SF2">
    <property type="entry name" value="REPLICATION FACTOR A C-TERMINAL DOMAIN-CONTAINING PROTEIN"/>
    <property type="match status" value="1"/>
</dbReference>
<evidence type="ECO:0000313" key="2">
    <source>
        <dbReference type="Proteomes" id="UP001187471"/>
    </source>
</evidence>